<proteinExistence type="inferred from homology"/>
<dbReference type="FunFam" id="3.30.160.60:FF:002343">
    <property type="entry name" value="Zinc finger protein 33A"/>
    <property type="match status" value="1"/>
</dbReference>
<dbReference type="Pfam" id="PF13912">
    <property type="entry name" value="zf-C2H2_6"/>
    <property type="match status" value="1"/>
</dbReference>
<feature type="compositionally biased region" description="Acidic residues" evidence="11">
    <location>
        <begin position="474"/>
        <end position="484"/>
    </location>
</feature>
<evidence type="ECO:0000313" key="14">
    <source>
        <dbReference type="RefSeq" id="XP_005752628.1"/>
    </source>
</evidence>
<dbReference type="InterPro" id="IPR036236">
    <property type="entry name" value="Znf_C2H2_sf"/>
</dbReference>
<sequence>MFCWTSSSGGSEPLDGVANMSKSDILRGIITEKLSTAAREILAVVERTIVDYEEEVAGFRQEIDRQRRLLELLQPRVKLERTELHSCDVLMEANLEENEHHTQQSDVKDTVISGLPVYDNVEEEGVEMPFVQPDTSSTQHEEQLKEPDHQIPFEVKRPSKALTGGTQTLPNFRIRILEDSQTKILSNLVFKKCPVQDLRCPPGLQEDDFLELLRSTFPQLGSDEPLDFFTSSTNRRLQPLQVEPRTPEVIYKAIKTAGSSALYIRPKKQDDNSRSNPSTPSADRAKYIKRVKYNDAKTPIDFRIRILEDSQIDTLSNTVFKKCPVQNLTCPRGLQEDDFLELLRSTFPQLGSEEPLDFLISSSHKRLQLLQIEPRTPEAIYNAINAVGNSALYIRPKTGKEEEKTLHSLQTNVDPPSSDAEALRSVKAKLLSSPTQHDDDTTVDVLATNSTSENQDLRTEEDASDSEVNSSDGMNEDEMLDGDDDWKPDPKPQLPKRKKEKQTKKKQVAKCWIKRFKGKVSCKVCGVGYTHLASLMRHIWSHVDEPQSVCGVCGKTLDSVEKLKDHLQNYQKTYKCLICGKSFYSRKSLRSHVSFHTANKLFKCNVCSKTFPRMSALRIHRSIHVQEKLYQCDICPKSFVLKGQLTAHTKTHTRKERYHCKICGKSVADRRALSRHKLTHTGERQYCCHVCGKQFRLQWSLKTHEKIHTARDQPYLCHICCKTFTTNQTLKAHLKTHSNEKPFVCVTCNKGFVSNGELKKHLRVHSGEAPYGCTICGRFFKQRAALNSHVKIHAGIKQFVCEICGKACSRKAHLKIHMRIHNGERPYQCTLCEKAFTQSHCLKSHMKIHQPEEHKSATQSTL</sequence>
<feature type="domain" description="C2H2-type" evidence="12">
    <location>
        <begin position="630"/>
        <end position="657"/>
    </location>
</feature>
<dbReference type="GO" id="GO:0032502">
    <property type="term" value="P:developmental process"/>
    <property type="evidence" value="ECO:0007669"/>
    <property type="project" value="UniProtKB-ARBA"/>
</dbReference>
<feature type="domain" description="C2H2-type" evidence="12">
    <location>
        <begin position="520"/>
        <end position="547"/>
    </location>
</feature>
<evidence type="ECO:0000256" key="8">
    <source>
        <dbReference type="ARBA" id="ARBA00023242"/>
    </source>
</evidence>
<keyword evidence="7" id="KW-0238">DNA-binding</keyword>
<evidence type="ECO:0000256" key="4">
    <source>
        <dbReference type="ARBA" id="ARBA00022737"/>
    </source>
</evidence>
<dbReference type="Proteomes" id="UP000695023">
    <property type="component" value="Unplaced"/>
</dbReference>
<evidence type="ECO:0000256" key="5">
    <source>
        <dbReference type="ARBA" id="ARBA00022771"/>
    </source>
</evidence>
<dbReference type="AlphaFoldDB" id="A0A9Y3RYR9"/>
<feature type="region of interest" description="Disordered" evidence="11">
    <location>
        <begin position="430"/>
        <end position="502"/>
    </location>
</feature>
<keyword evidence="8" id="KW-0539">Nucleus</keyword>
<dbReference type="PANTHER" id="PTHR24404:SF114">
    <property type="entry name" value="KLUMPFUSS, ISOFORM B-RELATED"/>
    <property type="match status" value="1"/>
</dbReference>
<dbReference type="GO" id="GO:0005634">
    <property type="term" value="C:nucleus"/>
    <property type="evidence" value="ECO:0007669"/>
    <property type="project" value="UniProtKB-SubCell"/>
</dbReference>
<dbReference type="InterPro" id="IPR050589">
    <property type="entry name" value="Ikaros_C2H2-ZF"/>
</dbReference>
<dbReference type="PROSITE" id="PS50157">
    <property type="entry name" value="ZINC_FINGER_C2H2_2"/>
    <property type="match status" value="11"/>
</dbReference>
<dbReference type="FunFam" id="3.30.160.60:FF:000151">
    <property type="entry name" value="Zinc finger and SCAN domain-containing 21"/>
    <property type="match status" value="1"/>
</dbReference>
<evidence type="ECO:0000256" key="9">
    <source>
        <dbReference type="PROSITE-ProRule" id="PRU00042"/>
    </source>
</evidence>
<organism evidence="13 14">
    <name type="scientific">Pundamilia nyererei</name>
    <dbReference type="NCBI Taxonomy" id="303518"/>
    <lineage>
        <taxon>Eukaryota</taxon>
        <taxon>Metazoa</taxon>
        <taxon>Chordata</taxon>
        <taxon>Craniata</taxon>
        <taxon>Vertebrata</taxon>
        <taxon>Euteleostomi</taxon>
        <taxon>Actinopterygii</taxon>
        <taxon>Neopterygii</taxon>
        <taxon>Teleostei</taxon>
        <taxon>Neoteleostei</taxon>
        <taxon>Acanthomorphata</taxon>
        <taxon>Ovalentaria</taxon>
        <taxon>Cichlomorphae</taxon>
        <taxon>Cichliformes</taxon>
        <taxon>Cichlidae</taxon>
        <taxon>African cichlids</taxon>
        <taxon>Pseudocrenilabrinae</taxon>
        <taxon>Haplochromini</taxon>
        <taxon>Pundamilia</taxon>
    </lineage>
</organism>
<evidence type="ECO:0000256" key="1">
    <source>
        <dbReference type="ARBA" id="ARBA00004123"/>
    </source>
</evidence>
<evidence type="ECO:0000256" key="7">
    <source>
        <dbReference type="ARBA" id="ARBA00023125"/>
    </source>
</evidence>
<protein>
    <submittedName>
        <fullName evidence="14">Zinc finger protein 572-like</fullName>
    </submittedName>
</protein>
<dbReference type="GO" id="GO:0000978">
    <property type="term" value="F:RNA polymerase II cis-regulatory region sequence-specific DNA binding"/>
    <property type="evidence" value="ECO:0007669"/>
    <property type="project" value="TreeGrafter"/>
</dbReference>
<dbReference type="PROSITE" id="PS00028">
    <property type="entry name" value="ZINC_FINGER_C2H2_1"/>
    <property type="match status" value="11"/>
</dbReference>
<keyword evidence="4" id="KW-0677">Repeat</keyword>
<keyword evidence="6" id="KW-0862">Zinc</keyword>
<evidence type="ECO:0000256" key="3">
    <source>
        <dbReference type="ARBA" id="ARBA00022723"/>
    </source>
</evidence>
<dbReference type="Pfam" id="PF13894">
    <property type="entry name" value="zf-C2H2_4"/>
    <property type="match status" value="1"/>
</dbReference>
<dbReference type="Pfam" id="PF00096">
    <property type="entry name" value="zf-C2H2"/>
    <property type="match status" value="8"/>
</dbReference>
<keyword evidence="13" id="KW-1185">Reference proteome</keyword>
<dbReference type="GO" id="GO:0006357">
    <property type="term" value="P:regulation of transcription by RNA polymerase II"/>
    <property type="evidence" value="ECO:0007669"/>
    <property type="project" value="TreeGrafter"/>
</dbReference>
<feature type="domain" description="C2H2-type" evidence="12">
    <location>
        <begin position="715"/>
        <end position="742"/>
    </location>
</feature>
<feature type="domain" description="C2H2-type" evidence="12">
    <location>
        <begin position="686"/>
        <end position="713"/>
    </location>
</feature>
<feature type="domain" description="C2H2-type" evidence="12">
    <location>
        <begin position="771"/>
        <end position="798"/>
    </location>
</feature>
<dbReference type="GO" id="GO:0008270">
    <property type="term" value="F:zinc ion binding"/>
    <property type="evidence" value="ECO:0007669"/>
    <property type="project" value="UniProtKB-KW"/>
</dbReference>
<comment type="similarity">
    <text evidence="2">Belongs to the krueppel C2H2-type zinc-finger protein family.</text>
</comment>
<feature type="domain" description="C2H2-type" evidence="12">
    <location>
        <begin position="574"/>
        <end position="601"/>
    </location>
</feature>
<evidence type="ECO:0000256" key="10">
    <source>
        <dbReference type="SAM" id="Coils"/>
    </source>
</evidence>
<dbReference type="PANTHER" id="PTHR24404">
    <property type="entry name" value="ZINC FINGER PROTEIN"/>
    <property type="match status" value="1"/>
</dbReference>
<feature type="domain" description="C2H2-type" evidence="12">
    <location>
        <begin position="602"/>
        <end position="629"/>
    </location>
</feature>
<keyword evidence="3" id="KW-0479">Metal-binding</keyword>
<feature type="domain" description="C2H2-type" evidence="12">
    <location>
        <begin position="743"/>
        <end position="770"/>
    </location>
</feature>
<evidence type="ECO:0000256" key="2">
    <source>
        <dbReference type="ARBA" id="ARBA00006991"/>
    </source>
</evidence>
<feature type="coiled-coil region" evidence="10">
    <location>
        <begin position="42"/>
        <end position="69"/>
    </location>
</feature>
<feature type="domain" description="C2H2-type" evidence="12">
    <location>
        <begin position="827"/>
        <end position="854"/>
    </location>
</feature>
<reference evidence="14" key="1">
    <citation type="submission" date="2025-08" db="UniProtKB">
        <authorList>
            <consortium name="RefSeq"/>
        </authorList>
    </citation>
    <scope>IDENTIFICATION</scope>
</reference>
<accession>A0A9Y3RYR9</accession>
<dbReference type="GeneID" id="102205040"/>
<keyword evidence="10" id="KW-0175">Coiled coil</keyword>
<evidence type="ECO:0000259" key="12">
    <source>
        <dbReference type="PROSITE" id="PS50157"/>
    </source>
</evidence>
<dbReference type="RefSeq" id="XP_005752628.1">
    <property type="nucleotide sequence ID" value="XM_005752571.1"/>
</dbReference>
<dbReference type="SMART" id="SM00355">
    <property type="entry name" value="ZnF_C2H2"/>
    <property type="match status" value="12"/>
</dbReference>
<feature type="domain" description="C2H2-type" evidence="12">
    <location>
        <begin position="658"/>
        <end position="685"/>
    </location>
</feature>
<feature type="region of interest" description="Disordered" evidence="11">
    <location>
        <begin position="264"/>
        <end position="285"/>
    </location>
</feature>
<dbReference type="FunFam" id="3.30.160.60:FF:000303">
    <property type="entry name" value="Zinc finger protein 41"/>
    <property type="match status" value="1"/>
</dbReference>
<dbReference type="GO" id="GO:0003700">
    <property type="term" value="F:DNA-binding transcription factor activity"/>
    <property type="evidence" value="ECO:0007669"/>
    <property type="project" value="TreeGrafter"/>
</dbReference>
<dbReference type="FunFam" id="3.30.160.60:FF:000202">
    <property type="entry name" value="Zinc finger protein 574"/>
    <property type="match status" value="1"/>
</dbReference>
<name>A0A9Y3RYR9_9CICH</name>
<dbReference type="Gene3D" id="3.30.160.60">
    <property type="entry name" value="Classic Zinc Finger"/>
    <property type="match status" value="11"/>
</dbReference>
<dbReference type="FunFam" id="3.30.160.60:FF:000446">
    <property type="entry name" value="Zinc finger protein"/>
    <property type="match status" value="3"/>
</dbReference>
<evidence type="ECO:0000313" key="13">
    <source>
        <dbReference type="Proteomes" id="UP000695023"/>
    </source>
</evidence>
<gene>
    <name evidence="14" type="primary">LOC102205040</name>
</gene>
<feature type="domain" description="C2H2-type" evidence="12">
    <location>
        <begin position="799"/>
        <end position="826"/>
    </location>
</feature>
<dbReference type="SUPFAM" id="SSF57667">
    <property type="entry name" value="beta-beta-alpha zinc fingers"/>
    <property type="match status" value="7"/>
</dbReference>
<comment type="subcellular location">
    <subcellularLocation>
        <location evidence="1">Nucleus</location>
    </subcellularLocation>
</comment>
<dbReference type="InterPro" id="IPR013087">
    <property type="entry name" value="Znf_C2H2_type"/>
</dbReference>
<evidence type="ECO:0000256" key="6">
    <source>
        <dbReference type="ARBA" id="ARBA00022833"/>
    </source>
</evidence>
<keyword evidence="5 9" id="KW-0863">Zinc-finger</keyword>
<evidence type="ECO:0000256" key="11">
    <source>
        <dbReference type="SAM" id="MobiDB-lite"/>
    </source>
</evidence>